<dbReference type="Proteomes" id="UP000580718">
    <property type="component" value="Unassembled WGS sequence"/>
</dbReference>
<dbReference type="EMBL" id="JACIBU010000001">
    <property type="protein sequence ID" value="MBB3676684.1"/>
    <property type="molecule type" value="Genomic_DNA"/>
</dbReference>
<dbReference type="PANTHER" id="PTHR24220:SF689">
    <property type="entry name" value="LIPOPROTEIN-RELEASING SYSTEM ATP-BINDING PROTEIN LOLD"/>
    <property type="match status" value="1"/>
</dbReference>
<dbReference type="PANTHER" id="PTHR24220">
    <property type="entry name" value="IMPORT ATP-BINDING PROTEIN"/>
    <property type="match status" value="1"/>
</dbReference>
<dbReference type="InterPro" id="IPR003593">
    <property type="entry name" value="AAA+_ATPase"/>
</dbReference>
<dbReference type="RefSeq" id="WP_110553760.1">
    <property type="nucleotide sequence ID" value="NZ_JACIBU010000001.1"/>
</dbReference>
<evidence type="ECO:0000313" key="5">
    <source>
        <dbReference type="EMBL" id="MBB3676684.1"/>
    </source>
</evidence>
<dbReference type="OrthoDB" id="9802264at2"/>
<dbReference type="GO" id="GO:0022857">
    <property type="term" value="F:transmembrane transporter activity"/>
    <property type="evidence" value="ECO:0007669"/>
    <property type="project" value="TreeGrafter"/>
</dbReference>
<name>A0A323V4S0_9ACTN</name>
<reference evidence="5 8" key="2">
    <citation type="submission" date="2020-08" db="EMBL/GenBank/DDBJ databases">
        <title>Sequencing the genomes of 1000 actinobacteria strains.</title>
        <authorList>
            <person name="Klenk H.-P."/>
        </authorList>
    </citation>
    <scope>NUCLEOTIDE SEQUENCE [LARGE SCALE GENOMIC DNA]</scope>
    <source>
        <strain evidence="5 8">DSM 16678</strain>
    </source>
</reference>
<dbReference type="InterPro" id="IPR027417">
    <property type="entry name" value="P-loop_NTPase"/>
</dbReference>
<gene>
    <name evidence="6" type="ORF">DMO24_18695</name>
    <name evidence="5" type="ORF">FHX36_002419</name>
</gene>
<proteinExistence type="inferred from homology"/>
<evidence type="ECO:0000256" key="3">
    <source>
        <dbReference type="ARBA" id="ARBA00022840"/>
    </source>
</evidence>
<dbReference type="GO" id="GO:0005524">
    <property type="term" value="F:ATP binding"/>
    <property type="evidence" value="ECO:0007669"/>
    <property type="project" value="UniProtKB-KW"/>
</dbReference>
<comment type="similarity">
    <text evidence="1">Belongs to the ABC transporter superfamily.</text>
</comment>
<evidence type="ECO:0000313" key="6">
    <source>
        <dbReference type="EMBL" id="PZA19815.1"/>
    </source>
</evidence>
<dbReference type="EMBL" id="QKNV01000265">
    <property type="protein sequence ID" value="PZA19815.1"/>
    <property type="molecule type" value="Genomic_DNA"/>
</dbReference>
<dbReference type="SUPFAM" id="SSF52540">
    <property type="entry name" value="P-loop containing nucleoside triphosphate hydrolases"/>
    <property type="match status" value="1"/>
</dbReference>
<dbReference type="InterPro" id="IPR003439">
    <property type="entry name" value="ABC_transporter-like_ATP-bd"/>
</dbReference>
<comment type="caution">
    <text evidence="6">The sequence shown here is derived from an EMBL/GenBank/DDBJ whole genome shotgun (WGS) entry which is preliminary data.</text>
</comment>
<keyword evidence="3 6" id="KW-0067">ATP-binding</keyword>
<evidence type="ECO:0000256" key="1">
    <source>
        <dbReference type="ARBA" id="ARBA00005417"/>
    </source>
</evidence>
<dbReference type="InterPro" id="IPR015854">
    <property type="entry name" value="ABC_transpr_LolD-like"/>
</dbReference>
<reference evidence="6 7" key="1">
    <citation type="submission" date="2018-06" db="EMBL/GenBank/DDBJ databases">
        <title>Draft genome sequence of Modestobacter versicolor CP153-2.</title>
        <authorList>
            <person name="Gundlapally S.R."/>
        </authorList>
    </citation>
    <scope>NUCLEOTIDE SEQUENCE [LARGE SCALE GENOMIC DNA]</scope>
    <source>
        <strain evidence="6 7">CP153-2</strain>
    </source>
</reference>
<evidence type="ECO:0000259" key="4">
    <source>
        <dbReference type="PROSITE" id="PS50893"/>
    </source>
</evidence>
<keyword evidence="7" id="KW-1185">Reference proteome</keyword>
<dbReference type="SMART" id="SM00382">
    <property type="entry name" value="AAA"/>
    <property type="match status" value="1"/>
</dbReference>
<evidence type="ECO:0000256" key="2">
    <source>
        <dbReference type="ARBA" id="ARBA00022741"/>
    </source>
</evidence>
<feature type="domain" description="ABC transporter" evidence="4">
    <location>
        <begin position="11"/>
        <end position="227"/>
    </location>
</feature>
<dbReference type="Pfam" id="PF00005">
    <property type="entry name" value="ABC_tran"/>
    <property type="match status" value="1"/>
</dbReference>
<evidence type="ECO:0000313" key="8">
    <source>
        <dbReference type="Proteomes" id="UP000580718"/>
    </source>
</evidence>
<dbReference type="GO" id="GO:0005886">
    <property type="term" value="C:plasma membrane"/>
    <property type="evidence" value="ECO:0007669"/>
    <property type="project" value="TreeGrafter"/>
</dbReference>
<dbReference type="GO" id="GO:0016887">
    <property type="term" value="F:ATP hydrolysis activity"/>
    <property type="evidence" value="ECO:0007669"/>
    <property type="project" value="InterPro"/>
</dbReference>
<dbReference type="AlphaFoldDB" id="A0A323V4S0"/>
<dbReference type="Proteomes" id="UP000247602">
    <property type="component" value="Unassembled WGS sequence"/>
</dbReference>
<dbReference type="PROSITE" id="PS50893">
    <property type="entry name" value="ABC_TRANSPORTER_2"/>
    <property type="match status" value="1"/>
</dbReference>
<organism evidence="6 7">
    <name type="scientific">Modestobacter versicolor</name>
    <dbReference type="NCBI Taxonomy" id="429133"/>
    <lineage>
        <taxon>Bacteria</taxon>
        <taxon>Bacillati</taxon>
        <taxon>Actinomycetota</taxon>
        <taxon>Actinomycetes</taxon>
        <taxon>Geodermatophilales</taxon>
        <taxon>Geodermatophilaceae</taxon>
        <taxon>Modestobacter</taxon>
    </lineage>
</organism>
<sequence length="228" mass="24220">MTGRRQPAGGLAGVGLVKRFARGSETVTALAGVDLRVDAGEFVALVGPSGSGKSTLLALLCGWETPDEGELSYLGPLADRRPETLGWRNLALVPQALGLVTDLSLADNVLLPARLRRTHAAARSRADALLADFGLTHLADRYPHQASLGEQQRAAVARALLLRPAVLLADEPTAHQDRGHADRLLDAVVDAAREGSAVLIATHDELAWSRADRVLSMRDGVITEGRPR</sequence>
<dbReference type="Gene3D" id="3.40.50.300">
    <property type="entry name" value="P-loop containing nucleotide triphosphate hydrolases"/>
    <property type="match status" value="1"/>
</dbReference>
<keyword evidence="2" id="KW-0547">Nucleotide-binding</keyword>
<protein>
    <submittedName>
        <fullName evidence="6">ABC transporter ATP-binding protein</fullName>
    </submittedName>
    <submittedName>
        <fullName evidence="5">Putative ABC transport system ATP-binding protein</fullName>
    </submittedName>
</protein>
<accession>A0A323V4S0</accession>
<evidence type="ECO:0000313" key="7">
    <source>
        <dbReference type="Proteomes" id="UP000247602"/>
    </source>
</evidence>